<dbReference type="GeneID" id="6004582"/>
<dbReference type="AlphaFoldDB" id="A8N011"/>
<evidence type="ECO:0000313" key="2">
    <source>
        <dbReference type="EMBL" id="EAU93551.1"/>
    </source>
</evidence>
<keyword evidence="1" id="KW-0732">Signal</keyword>
<keyword evidence="3" id="KW-1185">Reference proteome</keyword>
<dbReference type="RefSeq" id="XP_001828200.1">
    <property type="nucleotide sequence ID" value="XM_001828148.1"/>
</dbReference>
<sequence>MVAIPFSLLPFLSILIASAANVAGHAADAPPTLRLSSRSNTLNDRLHQREILDGLLYERQILADLIYERQLLSERNDRSNLIYKRDSLPTDSLHERYRDLDSLLTARSGPRARLSARK</sequence>
<name>A8N011_COPC7</name>
<dbReference type="InParanoid" id="A8N011"/>
<organism evidence="2 3">
    <name type="scientific">Coprinopsis cinerea (strain Okayama-7 / 130 / ATCC MYA-4618 / FGSC 9003)</name>
    <name type="common">Inky cap fungus</name>
    <name type="synonym">Hormographiella aspergillata</name>
    <dbReference type="NCBI Taxonomy" id="240176"/>
    <lineage>
        <taxon>Eukaryota</taxon>
        <taxon>Fungi</taxon>
        <taxon>Dikarya</taxon>
        <taxon>Basidiomycota</taxon>
        <taxon>Agaricomycotina</taxon>
        <taxon>Agaricomycetes</taxon>
        <taxon>Agaricomycetidae</taxon>
        <taxon>Agaricales</taxon>
        <taxon>Agaricineae</taxon>
        <taxon>Psathyrellaceae</taxon>
        <taxon>Coprinopsis</taxon>
    </lineage>
</organism>
<dbReference type="Proteomes" id="UP000001861">
    <property type="component" value="Unassembled WGS sequence"/>
</dbReference>
<gene>
    <name evidence="2" type="ORF">CC1G_02781</name>
</gene>
<evidence type="ECO:0000256" key="1">
    <source>
        <dbReference type="SAM" id="SignalP"/>
    </source>
</evidence>
<protein>
    <submittedName>
        <fullName evidence="2">Uncharacterized protein</fullName>
    </submittedName>
</protein>
<dbReference type="EMBL" id="AACS02000001">
    <property type="protein sequence ID" value="EAU93551.1"/>
    <property type="molecule type" value="Genomic_DNA"/>
</dbReference>
<feature type="chain" id="PRO_5002726846" evidence="1">
    <location>
        <begin position="20"/>
        <end position="118"/>
    </location>
</feature>
<proteinExistence type="predicted"/>
<evidence type="ECO:0000313" key="3">
    <source>
        <dbReference type="Proteomes" id="UP000001861"/>
    </source>
</evidence>
<dbReference type="VEuPathDB" id="FungiDB:CC1G_02781"/>
<feature type="signal peptide" evidence="1">
    <location>
        <begin position="1"/>
        <end position="19"/>
    </location>
</feature>
<reference evidence="2 3" key="1">
    <citation type="journal article" date="2010" name="Proc. Natl. Acad. Sci. U.S.A.">
        <title>Insights into evolution of multicellular fungi from the assembled chromosomes of the mushroom Coprinopsis cinerea (Coprinus cinereus).</title>
        <authorList>
            <person name="Stajich J.E."/>
            <person name="Wilke S.K."/>
            <person name="Ahren D."/>
            <person name="Au C.H."/>
            <person name="Birren B.W."/>
            <person name="Borodovsky M."/>
            <person name="Burns C."/>
            <person name="Canback B."/>
            <person name="Casselton L.A."/>
            <person name="Cheng C.K."/>
            <person name="Deng J."/>
            <person name="Dietrich F.S."/>
            <person name="Fargo D.C."/>
            <person name="Farman M.L."/>
            <person name="Gathman A.C."/>
            <person name="Goldberg J."/>
            <person name="Guigo R."/>
            <person name="Hoegger P.J."/>
            <person name="Hooker J.B."/>
            <person name="Huggins A."/>
            <person name="James T.Y."/>
            <person name="Kamada T."/>
            <person name="Kilaru S."/>
            <person name="Kodira C."/>
            <person name="Kues U."/>
            <person name="Kupfer D."/>
            <person name="Kwan H.S."/>
            <person name="Lomsadze A."/>
            <person name="Li W."/>
            <person name="Lilly W.W."/>
            <person name="Ma L.J."/>
            <person name="Mackey A.J."/>
            <person name="Manning G."/>
            <person name="Martin F."/>
            <person name="Muraguchi H."/>
            <person name="Natvig D.O."/>
            <person name="Palmerini H."/>
            <person name="Ramesh M.A."/>
            <person name="Rehmeyer C.J."/>
            <person name="Roe B.A."/>
            <person name="Shenoy N."/>
            <person name="Stanke M."/>
            <person name="Ter-Hovhannisyan V."/>
            <person name="Tunlid A."/>
            <person name="Velagapudi R."/>
            <person name="Vision T.J."/>
            <person name="Zeng Q."/>
            <person name="Zolan M.E."/>
            <person name="Pukkila P.J."/>
        </authorList>
    </citation>
    <scope>NUCLEOTIDE SEQUENCE [LARGE SCALE GENOMIC DNA]</scope>
    <source>
        <strain evidence="3">Okayama-7 / 130 / ATCC MYA-4618 / FGSC 9003</strain>
    </source>
</reference>
<comment type="caution">
    <text evidence="2">The sequence shown here is derived from an EMBL/GenBank/DDBJ whole genome shotgun (WGS) entry which is preliminary data.</text>
</comment>
<dbReference type="KEGG" id="cci:CC1G_02781"/>
<accession>A8N011</accession>